<reference evidence="9" key="3">
    <citation type="submission" date="2018-08" db="UniProtKB">
        <authorList>
            <consortium name="EnsemblPlants"/>
        </authorList>
    </citation>
    <scope>IDENTIFICATION</scope>
    <source>
        <strain evidence="9">cv. Bd21</strain>
    </source>
</reference>
<keyword evidence="10" id="KW-1185">Reference proteome</keyword>
<dbReference type="PANTHER" id="PTHR46915:SF14">
    <property type="entry name" value="UBIQUITIN-LIKE-SPECIFIC PROTEASE 1D"/>
    <property type="match status" value="1"/>
</dbReference>
<evidence type="ECO:0000256" key="5">
    <source>
        <dbReference type="SAM" id="Coils"/>
    </source>
</evidence>
<dbReference type="InterPro" id="IPR038765">
    <property type="entry name" value="Papain-like_cys_pep_sf"/>
</dbReference>
<reference evidence="8" key="2">
    <citation type="submission" date="2017-06" db="EMBL/GenBank/DDBJ databases">
        <title>WGS assembly of Brachypodium distachyon.</title>
        <authorList>
            <consortium name="The International Brachypodium Initiative"/>
            <person name="Lucas S."/>
            <person name="Harmon-Smith M."/>
            <person name="Lail K."/>
            <person name="Tice H."/>
            <person name="Grimwood J."/>
            <person name="Bruce D."/>
            <person name="Barry K."/>
            <person name="Shu S."/>
            <person name="Lindquist E."/>
            <person name="Wang M."/>
            <person name="Pitluck S."/>
            <person name="Vogel J.P."/>
            <person name="Garvin D.F."/>
            <person name="Mockler T.C."/>
            <person name="Schmutz J."/>
            <person name="Rokhsar D."/>
            <person name="Bevan M.W."/>
        </authorList>
    </citation>
    <scope>NUCLEOTIDE SEQUENCE</scope>
    <source>
        <strain evidence="8">Bd21</strain>
    </source>
</reference>
<keyword evidence="3" id="KW-0378">Hydrolase</keyword>
<evidence type="ECO:0000256" key="1">
    <source>
        <dbReference type="ARBA" id="ARBA00005234"/>
    </source>
</evidence>
<dbReference type="Gene3D" id="3.30.310.130">
    <property type="entry name" value="Ubiquitin-related"/>
    <property type="match status" value="1"/>
</dbReference>
<dbReference type="PANTHER" id="PTHR46915">
    <property type="entry name" value="UBIQUITIN-LIKE PROTEASE 4-RELATED"/>
    <property type="match status" value="1"/>
</dbReference>
<keyword evidence="2" id="KW-0645">Protease</keyword>
<feature type="compositionally biased region" description="Low complexity" evidence="6">
    <location>
        <begin position="24"/>
        <end position="35"/>
    </location>
</feature>
<dbReference type="Proteomes" id="UP000008810">
    <property type="component" value="Chromosome 2"/>
</dbReference>
<comment type="similarity">
    <text evidence="1">Belongs to the peptidase C48 family.</text>
</comment>
<dbReference type="AlphaFoldDB" id="A0A2K2DEU4"/>
<dbReference type="GO" id="GO:0005634">
    <property type="term" value="C:nucleus"/>
    <property type="evidence" value="ECO:0000318"/>
    <property type="project" value="GO_Central"/>
</dbReference>
<dbReference type="GO" id="GO:0016929">
    <property type="term" value="F:deSUMOylase activity"/>
    <property type="evidence" value="ECO:0000318"/>
    <property type="project" value="GO_Central"/>
</dbReference>
<dbReference type="SUPFAM" id="SSF54001">
    <property type="entry name" value="Cysteine proteinases"/>
    <property type="match status" value="1"/>
</dbReference>
<feature type="compositionally biased region" description="Basic and acidic residues" evidence="6">
    <location>
        <begin position="56"/>
        <end position="65"/>
    </location>
</feature>
<feature type="domain" description="Ubiquitin-like protease family profile" evidence="7">
    <location>
        <begin position="310"/>
        <end position="493"/>
    </location>
</feature>
<accession>A0A2K2DEU4</accession>
<evidence type="ECO:0000259" key="7">
    <source>
        <dbReference type="PROSITE" id="PS50600"/>
    </source>
</evidence>
<feature type="region of interest" description="Disordered" evidence="6">
    <location>
        <begin position="1"/>
        <end position="65"/>
    </location>
</feature>
<dbReference type="GO" id="GO:0070139">
    <property type="term" value="F:SUMO-specific endopeptidase activity"/>
    <property type="evidence" value="ECO:0000318"/>
    <property type="project" value="GO_Central"/>
</dbReference>
<evidence type="ECO:0000256" key="3">
    <source>
        <dbReference type="ARBA" id="ARBA00022801"/>
    </source>
</evidence>
<keyword evidence="5" id="KW-0175">Coiled coil</keyword>
<evidence type="ECO:0000256" key="6">
    <source>
        <dbReference type="SAM" id="MobiDB-lite"/>
    </source>
</evidence>
<dbReference type="Pfam" id="PF02902">
    <property type="entry name" value="Peptidase_C48"/>
    <property type="match status" value="1"/>
</dbReference>
<evidence type="ECO:0000256" key="2">
    <source>
        <dbReference type="ARBA" id="ARBA00022670"/>
    </source>
</evidence>
<keyword evidence="4" id="KW-0788">Thiol protease</keyword>
<protein>
    <recommendedName>
        <fullName evidence="7">Ubiquitin-like protease family profile domain-containing protein</fullName>
    </recommendedName>
</protein>
<dbReference type="STRING" id="15368.A0A2K2DEU4"/>
<dbReference type="GO" id="GO:0006508">
    <property type="term" value="P:proteolysis"/>
    <property type="evidence" value="ECO:0007669"/>
    <property type="project" value="UniProtKB-KW"/>
</dbReference>
<dbReference type="InterPro" id="IPR003653">
    <property type="entry name" value="Peptidase_C48_C"/>
</dbReference>
<feature type="region of interest" description="Disordered" evidence="6">
    <location>
        <begin position="542"/>
        <end position="575"/>
    </location>
</feature>
<name>A0A2K2DEU4_BRADI</name>
<evidence type="ECO:0000313" key="10">
    <source>
        <dbReference type="Proteomes" id="UP000008810"/>
    </source>
</evidence>
<dbReference type="EMBL" id="CM000881">
    <property type="protein sequence ID" value="PNT72802.1"/>
    <property type="molecule type" value="Genomic_DNA"/>
</dbReference>
<reference evidence="8 9" key="1">
    <citation type="journal article" date="2010" name="Nature">
        <title>Genome sequencing and analysis of the model grass Brachypodium distachyon.</title>
        <authorList>
            <consortium name="International Brachypodium Initiative"/>
        </authorList>
    </citation>
    <scope>NUCLEOTIDE SEQUENCE [LARGE SCALE GENOMIC DNA]</scope>
    <source>
        <strain evidence="8 9">Bd21</strain>
    </source>
</reference>
<proteinExistence type="inferred from homology"/>
<evidence type="ECO:0000313" key="9">
    <source>
        <dbReference type="EnsemblPlants" id="PNT72802"/>
    </source>
</evidence>
<feature type="coiled-coil region" evidence="5">
    <location>
        <begin position="245"/>
        <end position="272"/>
    </location>
</feature>
<dbReference type="Gene3D" id="1.10.418.20">
    <property type="match status" value="1"/>
</dbReference>
<gene>
    <name evidence="9" type="primary">LOC100843454</name>
    <name evidence="8" type="ORF">BRADI_2g49226v3</name>
</gene>
<dbReference type="ExpressionAtlas" id="A0A2K2DEU4">
    <property type="expression patterns" value="baseline"/>
</dbReference>
<evidence type="ECO:0000256" key="4">
    <source>
        <dbReference type="ARBA" id="ARBA00022807"/>
    </source>
</evidence>
<evidence type="ECO:0000313" key="8">
    <source>
        <dbReference type="EMBL" id="PNT72802.1"/>
    </source>
</evidence>
<dbReference type="Gramene" id="PNT72802">
    <property type="protein sequence ID" value="PNT72802"/>
    <property type="gene ID" value="BRADI_2g49226v3"/>
</dbReference>
<organism evidence="8">
    <name type="scientific">Brachypodium distachyon</name>
    <name type="common">Purple false brome</name>
    <name type="synonym">Trachynia distachya</name>
    <dbReference type="NCBI Taxonomy" id="15368"/>
    <lineage>
        <taxon>Eukaryota</taxon>
        <taxon>Viridiplantae</taxon>
        <taxon>Streptophyta</taxon>
        <taxon>Embryophyta</taxon>
        <taxon>Tracheophyta</taxon>
        <taxon>Spermatophyta</taxon>
        <taxon>Magnoliopsida</taxon>
        <taxon>Liliopsida</taxon>
        <taxon>Poales</taxon>
        <taxon>Poaceae</taxon>
        <taxon>BOP clade</taxon>
        <taxon>Pooideae</taxon>
        <taxon>Stipodae</taxon>
        <taxon>Brachypodieae</taxon>
        <taxon>Brachypodium</taxon>
    </lineage>
</organism>
<dbReference type="PROSITE" id="PS50600">
    <property type="entry name" value="ULP_PROTEASE"/>
    <property type="match status" value="1"/>
</dbReference>
<dbReference type="EnsemblPlants" id="PNT72802">
    <property type="protein sequence ID" value="PNT72802"/>
    <property type="gene ID" value="BRADI_2g49226v3"/>
</dbReference>
<dbReference type="OrthoDB" id="442460at2759"/>
<feature type="region of interest" description="Disordered" evidence="6">
    <location>
        <begin position="111"/>
        <end position="133"/>
    </location>
</feature>
<sequence length="575" mass="65848">MSEGPVPIGWQPAVSRGSPPPPVELIVSSSSSRVTPRPPTVMQTDDNDASGGGDGGAEKFKGFTDEGLEEKIRRMRSSKFSIVDGGEKLRKFVCQMEKELDRRRAAGPMKVNTGRRQAVKPSSRDDPYAFNNDDELNGGSVAGKYHYSAPPIKRSGQVAGLELGHFLPGKQDWKRARNAVNSEPKNRTVGRKIADNGRLNMDGRKLCLNTCTNNQQKNDSNDAKSMSRKWEDATFGSLTKRLDCSQNYTSEFERLSNCIEKKEQEIVFLDDEETESAKSVEVEMDNKRDEIPIYHPSSRTDLEIDDLEIDDLRYSEIKCLEPEEYINSPVINYYIQYLKNSIPRDDLFIFTTFFYRKFEEARFSTDSQFSRFRRWWRTVDIFKKSYIILPIHGQSHWSLVIICMPAKETESGPIILHLDSLGLHSSEEVFQVIESCLKKEWSYLKKDSSYDIPFSARIWRSLSKNIDKQIVEVPRQQNEYDCGLFTLYYIQKFIQEAPNRLTRQNLRMRMFGREWFDPKEASGLRERIRALVLDAFQSIPSDDGNRGSGAHSDDHSECHTSASHSIVVLDSSDEE</sequence>
<dbReference type="GO" id="GO:0016926">
    <property type="term" value="P:protein desumoylation"/>
    <property type="evidence" value="ECO:0007669"/>
    <property type="project" value="UniProtKB-ARBA"/>
</dbReference>